<proteinExistence type="predicted"/>
<gene>
    <name evidence="2" type="ORF">BV898_13066</name>
</gene>
<keyword evidence="3" id="KW-1185">Reference proteome</keyword>
<feature type="transmembrane region" description="Helical" evidence="1">
    <location>
        <begin position="12"/>
        <end position="37"/>
    </location>
</feature>
<protein>
    <submittedName>
        <fullName evidence="2">Uncharacterized protein</fullName>
    </submittedName>
</protein>
<keyword evidence="1" id="KW-0472">Membrane</keyword>
<accession>A0A1W0WBW0</accession>
<evidence type="ECO:0000256" key="1">
    <source>
        <dbReference type="SAM" id="Phobius"/>
    </source>
</evidence>
<sequence length="89" mass="9776">MKGLAGSETAIIVLNFIGGMLLTSFVYVAPTCFFNLIADSRHDLHESVKDDGIIAIKSLEWFAQYNSLCVLVDLADAVFSHWIALTLTL</sequence>
<evidence type="ECO:0000313" key="2">
    <source>
        <dbReference type="EMBL" id="OQV12657.1"/>
    </source>
</evidence>
<dbReference type="AlphaFoldDB" id="A0A1W0WBW0"/>
<dbReference type="EMBL" id="MTYJ01000139">
    <property type="protein sequence ID" value="OQV12657.1"/>
    <property type="molecule type" value="Genomic_DNA"/>
</dbReference>
<dbReference type="Proteomes" id="UP000192578">
    <property type="component" value="Unassembled WGS sequence"/>
</dbReference>
<keyword evidence="1" id="KW-0812">Transmembrane</keyword>
<organism evidence="2 3">
    <name type="scientific">Hypsibius exemplaris</name>
    <name type="common">Freshwater tardigrade</name>
    <dbReference type="NCBI Taxonomy" id="2072580"/>
    <lineage>
        <taxon>Eukaryota</taxon>
        <taxon>Metazoa</taxon>
        <taxon>Ecdysozoa</taxon>
        <taxon>Tardigrada</taxon>
        <taxon>Eutardigrada</taxon>
        <taxon>Parachela</taxon>
        <taxon>Hypsibioidea</taxon>
        <taxon>Hypsibiidae</taxon>
        <taxon>Hypsibius</taxon>
    </lineage>
</organism>
<keyword evidence="1" id="KW-1133">Transmembrane helix</keyword>
<name>A0A1W0WBW0_HYPEX</name>
<comment type="caution">
    <text evidence="2">The sequence shown here is derived from an EMBL/GenBank/DDBJ whole genome shotgun (WGS) entry which is preliminary data.</text>
</comment>
<reference evidence="3" key="1">
    <citation type="submission" date="2017-01" db="EMBL/GenBank/DDBJ databases">
        <title>Comparative genomics of anhydrobiosis in the tardigrade Hypsibius dujardini.</title>
        <authorList>
            <person name="Yoshida Y."/>
            <person name="Koutsovoulos G."/>
            <person name="Laetsch D."/>
            <person name="Stevens L."/>
            <person name="Kumar S."/>
            <person name="Horikawa D."/>
            <person name="Ishino K."/>
            <person name="Komine S."/>
            <person name="Tomita M."/>
            <person name="Blaxter M."/>
            <person name="Arakawa K."/>
        </authorList>
    </citation>
    <scope>NUCLEOTIDE SEQUENCE [LARGE SCALE GENOMIC DNA]</scope>
    <source>
        <strain evidence="3">Z151</strain>
    </source>
</reference>
<evidence type="ECO:0000313" key="3">
    <source>
        <dbReference type="Proteomes" id="UP000192578"/>
    </source>
</evidence>